<evidence type="ECO:0000313" key="1">
    <source>
        <dbReference type="EMBL" id="KAJ9065459.1"/>
    </source>
</evidence>
<gene>
    <name evidence="1" type="ORF">DSO57_1019499</name>
</gene>
<sequence length="99" mass="11703">MLLQLPIIFSTQNYTAVKRTLWSFKRQRSMSPFTQWYILSLIVCQFKQYFPTRLVHLNPKDSSSSLAILFQTPSGFFAIFTASAYQRGTNRRRKQSIDW</sequence>
<accession>A0ACC2ST58</accession>
<dbReference type="Proteomes" id="UP001165960">
    <property type="component" value="Unassembled WGS sequence"/>
</dbReference>
<proteinExistence type="predicted"/>
<reference evidence="1" key="1">
    <citation type="submission" date="2022-04" db="EMBL/GenBank/DDBJ databases">
        <title>Genome of the entomopathogenic fungus Entomophthora muscae.</title>
        <authorList>
            <person name="Elya C."/>
            <person name="Lovett B.R."/>
            <person name="Lee E."/>
            <person name="Macias A.M."/>
            <person name="Hajek A.E."/>
            <person name="De Bivort B.L."/>
            <person name="Kasson M.T."/>
            <person name="De Fine Licht H.H."/>
            <person name="Stajich J.E."/>
        </authorList>
    </citation>
    <scope>NUCLEOTIDE SEQUENCE</scope>
    <source>
        <strain evidence="1">Berkeley</strain>
    </source>
</reference>
<organism evidence="1 2">
    <name type="scientific">Entomophthora muscae</name>
    <dbReference type="NCBI Taxonomy" id="34485"/>
    <lineage>
        <taxon>Eukaryota</taxon>
        <taxon>Fungi</taxon>
        <taxon>Fungi incertae sedis</taxon>
        <taxon>Zoopagomycota</taxon>
        <taxon>Entomophthoromycotina</taxon>
        <taxon>Entomophthoromycetes</taxon>
        <taxon>Entomophthorales</taxon>
        <taxon>Entomophthoraceae</taxon>
        <taxon>Entomophthora</taxon>
    </lineage>
</organism>
<dbReference type="EMBL" id="QTSX02004348">
    <property type="protein sequence ID" value="KAJ9065459.1"/>
    <property type="molecule type" value="Genomic_DNA"/>
</dbReference>
<comment type="caution">
    <text evidence="1">The sequence shown here is derived from an EMBL/GenBank/DDBJ whole genome shotgun (WGS) entry which is preliminary data.</text>
</comment>
<evidence type="ECO:0000313" key="2">
    <source>
        <dbReference type="Proteomes" id="UP001165960"/>
    </source>
</evidence>
<name>A0ACC2ST58_9FUNG</name>
<keyword evidence="2" id="KW-1185">Reference proteome</keyword>
<protein>
    <submittedName>
        <fullName evidence="1">Uncharacterized protein</fullName>
    </submittedName>
</protein>